<dbReference type="PANTHER" id="PTHR43788">
    <property type="entry name" value="DNA2/NAM7 HELICASE FAMILY MEMBER"/>
    <property type="match status" value="1"/>
</dbReference>
<dbReference type="Proteomes" id="UP000304900">
    <property type="component" value="Unassembled WGS sequence"/>
</dbReference>
<dbReference type="AlphaFoldDB" id="A0A4U6DBR1"/>
<comment type="caution">
    <text evidence="2">The sequence shown here is derived from an EMBL/GenBank/DDBJ whole genome shotgun (WGS) entry which is preliminary data.</text>
</comment>
<dbReference type="InterPro" id="IPR027785">
    <property type="entry name" value="UvrD-like_helicase_C"/>
</dbReference>
<accession>A0A4U6DBR1</accession>
<organism evidence="2 3">
    <name type="scientific">Dyadobacter frigoris</name>
    <dbReference type="NCBI Taxonomy" id="2576211"/>
    <lineage>
        <taxon>Bacteria</taxon>
        <taxon>Pseudomonadati</taxon>
        <taxon>Bacteroidota</taxon>
        <taxon>Cytophagia</taxon>
        <taxon>Cytophagales</taxon>
        <taxon>Spirosomataceae</taxon>
        <taxon>Dyadobacter</taxon>
    </lineage>
</organism>
<proteinExistence type="predicted"/>
<dbReference type="InterPro" id="IPR050534">
    <property type="entry name" value="Coronavir_polyprotein_1ab"/>
</dbReference>
<dbReference type="SUPFAM" id="SSF52540">
    <property type="entry name" value="P-loop containing nucleoside triphosphate hydrolases"/>
    <property type="match status" value="2"/>
</dbReference>
<dbReference type="OrthoDB" id="9763659at2"/>
<feature type="domain" description="UvrD-like helicase C-terminal" evidence="1">
    <location>
        <begin position="405"/>
        <end position="443"/>
    </location>
</feature>
<dbReference type="InterPro" id="IPR027417">
    <property type="entry name" value="P-loop_NTPase"/>
</dbReference>
<dbReference type="Gene3D" id="3.40.50.300">
    <property type="entry name" value="P-loop containing nucleotide triphosphate hydrolases"/>
    <property type="match status" value="2"/>
</dbReference>
<evidence type="ECO:0000313" key="2">
    <source>
        <dbReference type="EMBL" id="TKT93658.1"/>
    </source>
</evidence>
<evidence type="ECO:0000259" key="1">
    <source>
        <dbReference type="Pfam" id="PF13538"/>
    </source>
</evidence>
<evidence type="ECO:0000313" key="3">
    <source>
        <dbReference type="Proteomes" id="UP000304900"/>
    </source>
</evidence>
<dbReference type="Pfam" id="PF13604">
    <property type="entry name" value="AAA_30"/>
    <property type="match status" value="1"/>
</dbReference>
<reference evidence="2 3" key="1">
    <citation type="submission" date="2019-05" db="EMBL/GenBank/DDBJ databases">
        <title>Dyadobacter AR-3-8 sp. nov., isolated from arctic soil.</title>
        <authorList>
            <person name="Chaudhary D.K."/>
        </authorList>
    </citation>
    <scope>NUCLEOTIDE SEQUENCE [LARGE SCALE GENOMIC DNA]</scope>
    <source>
        <strain evidence="2 3">AR-3-8</strain>
    </source>
</reference>
<dbReference type="EMBL" id="SZVO01000001">
    <property type="protein sequence ID" value="TKT93658.1"/>
    <property type="molecule type" value="Genomic_DNA"/>
</dbReference>
<sequence length="455" mass="51319">MIANTSFAIFDFLSFEATREQAHGLYQLEEFLAIDTKEDVFVLRGAAGTGKTSLVKAVVDYLEKQEIGCYLTAPTGRAAKVLGYKTHSLAHTVHHTIYKIIPTEDERIIMDRRINTQDAYSIFIVDEASMISDLQNREGSFITPNSVLTDLLAFVKQGNARNKIVFIGDRYQLAPVNESESVALNLTYFFKKYKLSGRQAELNEVKRQTGQSPVLSLAHDIRRKSDEGRALGKLAVNRLYNFTAGVTRYMNLYDATRPDNVVMIGASNKNVHTFNTMVRDRMGLTGILAVGDQVVVNENWIGGEQLIVKGETGLVREIGSAIEKRAALEFVTAKIEFRDPDHQPLIITTKVLLDTLRTPTAEVAGELLRNLKADRMAKNHDYRNNPHPANDPYMGAMRLRYGHGLTGYKAQGGEWSHVLLHPWFHENDYRYAYTAVTRARESVTSWEQGGNWWQK</sequence>
<dbReference type="Pfam" id="PF13538">
    <property type="entry name" value="UvrD_C_2"/>
    <property type="match status" value="1"/>
</dbReference>
<dbReference type="CDD" id="cd18809">
    <property type="entry name" value="SF1_C_RecD"/>
    <property type="match status" value="1"/>
</dbReference>
<gene>
    <name evidence="2" type="ORF">FDK13_00130</name>
</gene>
<keyword evidence="3" id="KW-1185">Reference proteome</keyword>
<name>A0A4U6DBR1_9BACT</name>
<dbReference type="RefSeq" id="WP_137337952.1">
    <property type="nucleotide sequence ID" value="NZ_BSQH01000001.1"/>
</dbReference>
<protein>
    <submittedName>
        <fullName evidence="2">DUF2075 domain-containing protein</fullName>
    </submittedName>
</protein>